<name>Q5C5X9_SCHJA</name>
<accession>Q5C5X9</accession>
<evidence type="ECO:0000313" key="1">
    <source>
        <dbReference type="EMBL" id="AAX24945.2"/>
    </source>
</evidence>
<feature type="non-terminal residue" evidence="1">
    <location>
        <position position="1"/>
    </location>
</feature>
<dbReference type="EMBL" id="AY809056">
    <property type="protein sequence ID" value="AAX24945.2"/>
    <property type="molecule type" value="mRNA"/>
</dbReference>
<sequence>PPRGGPGNFWAPGGGRNIRKNFKKWAPRLFFFKKFFAPPSKNPIYKMKPRGGVVELFFFYKGGRKFIFPLLNGKGGGKFSGVSIPRGNFGNFQILGGTPHFLIFHRGVTFRSRRVPLFFPSLRGCRAGYSHPFPGNYNTRDFIYYDSHETPLLFR</sequence>
<reference evidence="1" key="1">
    <citation type="journal article" date="2006" name="PLoS Pathog.">
        <title>New perspectives on host-parasite interplay by comparative transcriptomic and proteomic analyses of Schistosoma japonicum.</title>
        <authorList>
            <person name="Liu F."/>
            <person name="Lu J."/>
            <person name="Hu W."/>
            <person name="Wang S.Y."/>
            <person name="Cui S.J."/>
            <person name="Chi M."/>
            <person name="Yan Q."/>
            <person name="Wang X.R."/>
            <person name="Song H.D."/>
            <person name="Xu X.N."/>
            <person name="Wang J.J."/>
            <person name="Zhang X.L."/>
            <person name="Zhang X."/>
            <person name="Wang Z.Q."/>
            <person name="Xue C.L."/>
            <person name="Brindley P.J."/>
            <person name="McManus D.P."/>
            <person name="Yang P.Y."/>
            <person name="Feng Z."/>
            <person name="Chen Z."/>
            <person name="Han Z.G."/>
        </authorList>
    </citation>
    <scope>NUCLEOTIDE SEQUENCE</scope>
</reference>
<organism evidence="1">
    <name type="scientific">Schistosoma japonicum</name>
    <name type="common">Blood fluke</name>
    <dbReference type="NCBI Taxonomy" id="6182"/>
    <lineage>
        <taxon>Eukaryota</taxon>
        <taxon>Metazoa</taxon>
        <taxon>Spiralia</taxon>
        <taxon>Lophotrochozoa</taxon>
        <taxon>Platyhelminthes</taxon>
        <taxon>Trematoda</taxon>
        <taxon>Digenea</taxon>
        <taxon>Strigeidida</taxon>
        <taxon>Schistosomatoidea</taxon>
        <taxon>Schistosomatidae</taxon>
        <taxon>Schistosoma</taxon>
    </lineage>
</organism>
<dbReference type="AlphaFoldDB" id="Q5C5X9"/>
<proteinExistence type="evidence at transcript level"/>
<protein>
    <submittedName>
        <fullName evidence="1">SJCHGC06810 protein</fullName>
    </submittedName>
</protein>